<keyword evidence="2" id="KW-0472">Membrane</keyword>
<evidence type="ECO:0000313" key="3">
    <source>
        <dbReference type="EMBL" id="KAK7835890.1"/>
    </source>
</evidence>
<name>A0AAW0KAY5_MYOGA</name>
<keyword evidence="4" id="KW-1185">Reference proteome</keyword>
<feature type="transmembrane region" description="Helical" evidence="2">
    <location>
        <begin position="30"/>
        <end position="47"/>
    </location>
</feature>
<dbReference type="EMBL" id="JBBHLL010000001">
    <property type="protein sequence ID" value="KAK7835890.1"/>
    <property type="molecule type" value="Genomic_DNA"/>
</dbReference>
<evidence type="ECO:0000256" key="1">
    <source>
        <dbReference type="SAM" id="MobiDB-lite"/>
    </source>
</evidence>
<feature type="region of interest" description="Disordered" evidence="1">
    <location>
        <begin position="344"/>
        <end position="367"/>
    </location>
</feature>
<keyword evidence="2" id="KW-0812">Transmembrane</keyword>
<evidence type="ECO:0000313" key="4">
    <source>
        <dbReference type="Proteomes" id="UP001488838"/>
    </source>
</evidence>
<protein>
    <submittedName>
        <fullName evidence="3">Uncharacterized protein</fullName>
    </submittedName>
</protein>
<sequence length="467" mass="49015">MGHREDNSSACFPGVTPGWWLQCDKTGNKLASLVIIVIVVLVLVANVDDQHDKAHEDAEGADDQLVAAEGAHRVVVGDVDTVGTPGQAGRVVALTDARVQLAKGGQRRRAHPHHEVLVDEASVVGIGTELVNRPVPVGRRRRAAESQRQAAVHQGRVAELDVVVGPPGYGGAIERHLDREGVVEEAVGDGAAGRDGQAGGAELVGGALVGWVAQRADQAAELRVVAGHAVAPVVLVEVGQLVVEVDGAREELGQREVPGARAAGRRRAALALGGAQRTVAGAAVAGVVVLQLLDAVGGVEEAQAQADESQAGAEEERQRDAGREQRLPGRETLLREGRVVGLVRAPRRDAPGHGESSAGRPRRGLNPGACVSLLPPLRAHALPARRLLPGPASRPRRCARPALRAGEVDRQVPGVRPEASVQFRHHPGDLRRLRPCVAPFPGTQKTPTLNQFAVLQCEAVTDEAPIH</sequence>
<reference evidence="3 4" key="1">
    <citation type="journal article" date="2023" name="bioRxiv">
        <title>Conserved and derived expression patterns and positive selection on dental genes reveal complex evolutionary context of ever-growing rodent molars.</title>
        <authorList>
            <person name="Calamari Z.T."/>
            <person name="Song A."/>
            <person name="Cohen E."/>
            <person name="Akter M."/>
            <person name="Roy R.D."/>
            <person name="Hallikas O."/>
            <person name="Christensen M.M."/>
            <person name="Li P."/>
            <person name="Marangoni P."/>
            <person name="Jernvall J."/>
            <person name="Klein O.D."/>
        </authorList>
    </citation>
    <scope>NUCLEOTIDE SEQUENCE [LARGE SCALE GENOMIC DNA]</scope>
    <source>
        <strain evidence="3">V071</strain>
    </source>
</reference>
<dbReference type="AlphaFoldDB" id="A0AAW0KAY5"/>
<feature type="region of interest" description="Disordered" evidence="1">
    <location>
        <begin position="303"/>
        <end position="331"/>
    </location>
</feature>
<proteinExistence type="predicted"/>
<comment type="caution">
    <text evidence="3">The sequence shown here is derived from an EMBL/GenBank/DDBJ whole genome shotgun (WGS) entry which is preliminary data.</text>
</comment>
<accession>A0AAW0KAY5</accession>
<feature type="compositionally biased region" description="Low complexity" evidence="1">
    <location>
        <begin position="303"/>
        <end position="312"/>
    </location>
</feature>
<organism evidence="3 4">
    <name type="scientific">Myodes glareolus</name>
    <name type="common">Bank vole</name>
    <name type="synonym">Clethrionomys glareolus</name>
    <dbReference type="NCBI Taxonomy" id="447135"/>
    <lineage>
        <taxon>Eukaryota</taxon>
        <taxon>Metazoa</taxon>
        <taxon>Chordata</taxon>
        <taxon>Craniata</taxon>
        <taxon>Vertebrata</taxon>
        <taxon>Euteleostomi</taxon>
        <taxon>Mammalia</taxon>
        <taxon>Eutheria</taxon>
        <taxon>Euarchontoglires</taxon>
        <taxon>Glires</taxon>
        <taxon>Rodentia</taxon>
        <taxon>Myomorpha</taxon>
        <taxon>Muroidea</taxon>
        <taxon>Cricetidae</taxon>
        <taxon>Arvicolinae</taxon>
        <taxon>Myodes</taxon>
    </lineage>
</organism>
<gene>
    <name evidence="3" type="ORF">U0070_003981</name>
</gene>
<dbReference type="Proteomes" id="UP001488838">
    <property type="component" value="Unassembled WGS sequence"/>
</dbReference>
<keyword evidence="2" id="KW-1133">Transmembrane helix</keyword>
<feature type="compositionally biased region" description="Basic and acidic residues" evidence="1">
    <location>
        <begin position="314"/>
        <end position="331"/>
    </location>
</feature>
<evidence type="ECO:0000256" key="2">
    <source>
        <dbReference type="SAM" id="Phobius"/>
    </source>
</evidence>